<dbReference type="Proteomes" id="UP000887540">
    <property type="component" value="Unplaced"/>
</dbReference>
<name>A0A914CP85_9BILA</name>
<dbReference type="WBParaSite" id="ACRNAN_scaffold12402.g22344.t1">
    <property type="protein sequence ID" value="ACRNAN_scaffold12402.g22344.t1"/>
    <property type="gene ID" value="ACRNAN_scaffold12402.g22344"/>
</dbReference>
<dbReference type="AlphaFoldDB" id="A0A914CP85"/>
<protein>
    <submittedName>
        <fullName evidence="2">Uncharacterized protein</fullName>
    </submittedName>
</protein>
<organism evidence="1 2">
    <name type="scientific">Acrobeloides nanus</name>
    <dbReference type="NCBI Taxonomy" id="290746"/>
    <lineage>
        <taxon>Eukaryota</taxon>
        <taxon>Metazoa</taxon>
        <taxon>Ecdysozoa</taxon>
        <taxon>Nematoda</taxon>
        <taxon>Chromadorea</taxon>
        <taxon>Rhabditida</taxon>
        <taxon>Tylenchina</taxon>
        <taxon>Cephalobomorpha</taxon>
        <taxon>Cephaloboidea</taxon>
        <taxon>Cephalobidae</taxon>
        <taxon>Acrobeloides</taxon>
    </lineage>
</organism>
<proteinExistence type="predicted"/>
<sequence>MLDEEIETVDRHQKYMDPLLYDIDSAIDSLSTIFRDDSLSSVLQFKKHPALTAESSPDHSDATTVLLSRKISRISKLSSAGSSVT</sequence>
<keyword evidence="1" id="KW-1185">Reference proteome</keyword>
<evidence type="ECO:0000313" key="2">
    <source>
        <dbReference type="WBParaSite" id="ACRNAN_scaffold12402.g22344.t1"/>
    </source>
</evidence>
<evidence type="ECO:0000313" key="1">
    <source>
        <dbReference type="Proteomes" id="UP000887540"/>
    </source>
</evidence>
<reference evidence="2" key="1">
    <citation type="submission" date="2022-11" db="UniProtKB">
        <authorList>
            <consortium name="WormBaseParasite"/>
        </authorList>
    </citation>
    <scope>IDENTIFICATION</scope>
</reference>
<accession>A0A914CP85</accession>